<dbReference type="InterPro" id="IPR000782">
    <property type="entry name" value="FAS1_domain"/>
</dbReference>
<dbReference type="SUPFAM" id="SSF82153">
    <property type="entry name" value="FAS1 domain"/>
    <property type="match status" value="1"/>
</dbReference>
<gene>
    <name evidence="3" type="ORF">SAMN04487998_1113</name>
</gene>
<dbReference type="GO" id="GO:0005615">
    <property type="term" value="C:extracellular space"/>
    <property type="evidence" value="ECO:0007669"/>
    <property type="project" value="TreeGrafter"/>
</dbReference>
<dbReference type="OrthoDB" id="1119934at2"/>
<feature type="domain" description="FAS1" evidence="2">
    <location>
        <begin position="40"/>
        <end position="177"/>
    </location>
</feature>
<keyword evidence="4" id="KW-1185">Reference proteome</keyword>
<dbReference type="RefSeq" id="WP_092769144.1">
    <property type="nucleotide sequence ID" value="NZ_FOHS01000001.1"/>
</dbReference>
<dbReference type="Pfam" id="PF02469">
    <property type="entry name" value="Fasciclin"/>
    <property type="match status" value="1"/>
</dbReference>
<evidence type="ECO:0000256" key="1">
    <source>
        <dbReference type="SAM" id="SignalP"/>
    </source>
</evidence>
<dbReference type="EMBL" id="FOHS01000001">
    <property type="protein sequence ID" value="SET07644.1"/>
    <property type="molecule type" value="Genomic_DNA"/>
</dbReference>
<dbReference type="AlphaFoldDB" id="A0A1I0BLV3"/>
<dbReference type="SMART" id="SM00554">
    <property type="entry name" value="FAS1"/>
    <property type="match status" value="1"/>
</dbReference>
<dbReference type="STRING" id="82805.SAMN04487998_1113"/>
<dbReference type="PROSITE" id="PS50213">
    <property type="entry name" value="FAS1"/>
    <property type="match status" value="1"/>
</dbReference>
<sequence length="188" mass="19554">MRNQPFFSVLLAGLLTLGLSTAASAQTGTPTGAPLTQKANGNLLQMSKLSANHTTLMKAVSAAGLDEQARGATKYTVFAPTNAAFDKLPAGKLDELLKPANKSQLALLLAYHVVPGSYLAANLKDGEQLTTVQGETLTVMRQGGTLMIKDSKGSTATVINTDIVAENGIIQSIDTVLMPTSLTAPAKK</sequence>
<dbReference type="PANTHER" id="PTHR10900:SF77">
    <property type="entry name" value="FI19380P1"/>
    <property type="match status" value="1"/>
</dbReference>
<feature type="chain" id="PRO_5011446391" evidence="1">
    <location>
        <begin position="26"/>
        <end position="188"/>
    </location>
</feature>
<protein>
    <submittedName>
        <fullName evidence="3">Uncaracterized surface protein containing fasciclin (FAS1) repeats</fullName>
    </submittedName>
</protein>
<name>A0A1I0BLV3_9BACT</name>
<accession>A0A1I0BLV3</accession>
<dbReference type="PANTHER" id="PTHR10900">
    <property type="entry name" value="PERIOSTIN-RELATED"/>
    <property type="match status" value="1"/>
</dbReference>
<dbReference type="InterPro" id="IPR036378">
    <property type="entry name" value="FAS1_dom_sf"/>
</dbReference>
<proteinExistence type="predicted"/>
<evidence type="ECO:0000259" key="2">
    <source>
        <dbReference type="PROSITE" id="PS50213"/>
    </source>
</evidence>
<feature type="signal peptide" evidence="1">
    <location>
        <begin position="1"/>
        <end position="25"/>
    </location>
</feature>
<dbReference type="Gene3D" id="2.30.180.10">
    <property type="entry name" value="FAS1 domain"/>
    <property type="match status" value="1"/>
</dbReference>
<evidence type="ECO:0000313" key="4">
    <source>
        <dbReference type="Proteomes" id="UP000198697"/>
    </source>
</evidence>
<dbReference type="FunFam" id="2.30.180.10:FF:000032">
    <property type="entry name" value="Fasciclin domain-containing protein, putative"/>
    <property type="match status" value="1"/>
</dbReference>
<dbReference type="InterPro" id="IPR050904">
    <property type="entry name" value="Adhesion/Biosynth-related"/>
</dbReference>
<dbReference type="Proteomes" id="UP000198697">
    <property type="component" value="Unassembled WGS sequence"/>
</dbReference>
<keyword evidence="1" id="KW-0732">Signal</keyword>
<reference evidence="4" key="1">
    <citation type="submission" date="2016-10" db="EMBL/GenBank/DDBJ databases">
        <authorList>
            <person name="Varghese N."/>
            <person name="Submissions S."/>
        </authorList>
    </citation>
    <scope>NUCLEOTIDE SEQUENCE [LARGE SCALE GENOMIC DNA]</scope>
    <source>
        <strain evidence="4">DSM 15310</strain>
    </source>
</reference>
<organism evidence="3 4">
    <name type="scientific">Hymenobacter actinosclerus</name>
    <dbReference type="NCBI Taxonomy" id="82805"/>
    <lineage>
        <taxon>Bacteria</taxon>
        <taxon>Pseudomonadati</taxon>
        <taxon>Bacteroidota</taxon>
        <taxon>Cytophagia</taxon>
        <taxon>Cytophagales</taxon>
        <taxon>Hymenobacteraceae</taxon>
        <taxon>Hymenobacter</taxon>
    </lineage>
</organism>
<evidence type="ECO:0000313" key="3">
    <source>
        <dbReference type="EMBL" id="SET07644.1"/>
    </source>
</evidence>